<keyword evidence="4" id="KW-1185">Reference proteome</keyword>
<feature type="compositionally biased region" description="Low complexity" evidence="1">
    <location>
        <begin position="107"/>
        <end position="127"/>
    </location>
</feature>
<dbReference type="OrthoDB" id="3468003at2"/>
<feature type="transmembrane region" description="Helical" evidence="2">
    <location>
        <begin position="247"/>
        <end position="269"/>
    </location>
</feature>
<feature type="compositionally biased region" description="Pro residues" evidence="1">
    <location>
        <begin position="137"/>
        <end position="150"/>
    </location>
</feature>
<feature type="region of interest" description="Disordered" evidence="1">
    <location>
        <begin position="468"/>
        <end position="494"/>
    </location>
</feature>
<accession>A0A2T0Q3Z9</accession>
<evidence type="ECO:0000256" key="2">
    <source>
        <dbReference type="SAM" id="Phobius"/>
    </source>
</evidence>
<feature type="region of interest" description="Disordered" evidence="1">
    <location>
        <begin position="1"/>
        <end position="240"/>
    </location>
</feature>
<reference evidence="3 4" key="1">
    <citation type="submission" date="2018-03" db="EMBL/GenBank/DDBJ databases">
        <title>Genomic Encyclopedia of Archaeal and Bacterial Type Strains, Phase II (KMG-II): from individual species to whole genera.</title>
        <authorList>
            <person name="Goeker M."/>
        </authorList>
    </citation>
    <scope>NUCLEOTIDE SEQUENCE [LARGE SCALE GENOMIC DNA]</scope>
    <source>
        <strain evidence="3 4">DSM 45601</strain>
    </source>
</reference>
<dbReference type="RefSeq" id="WP_106245746.1">
    <property type="nucleotide sequence ID" value="NZ_PVZC01000004.1"/>
</dbReference>
<dbReference type="AlphaFoldDB" id="A0A2T0Q3Z9"/>
<keyword evidence="2" id="KW-1133">Transmembrane helix</keyword>
<protein>
    <submittedName>
        <fullName evidence="3">Uncharacterized protein</fullName>
    </submittedName>
</protein>
<name>A0A2T0Q3Z9_9ACTN</name>
<evidence type="ECO:0000256" key="1">
    <source>
        <dbReference type="SAM" id="MobiDB-lite"/>
    </source>
</evidence>
<organism evidence="3 4">
    <name type="scientific">Allonocardiopsis opalescens</name>
    <dbReference type="NCBI Taxonomy" id="1144618"/>
    <lineage>
        <taxon>Bacteria</taxon>
        <taxon>Bacillati</taxon>
        <taxon>Actinomycetota</taxon>
        <taxon>Actinomycetes</taxon>
        <taxon>Streptosporangiales</taxon>
        <taxon>Allonocardiopsis</taxon>
    </lineage>
</organism>
<dbReference type="EMBL" id="PVZC01000004">
    <property type="protein sequence ID" value="PRX98534.1"/>
    <property type="molecule type" value="Genomic_DNA"/>
</dbReference>
<keyword evidence="2" id="KW-0472">Membrane</keyword>
<evidence type="ECO:0000313" key="3">
    <source>
        <dbReference type="EMBL" id="PRX98534.1"/>
    </source>
</evidence>
<feature type="compositionally biased region" description="Pro residues" evidence="1">
    <location>
        <begin position="73"/>
        <end position="93"/>
    </location>
</feature>
<dbReference type="Proteomes" id="UP000237846">
    <property type="component" value="Unassembled WGS sequence"/>
</dbReference>
<feature type="compositionally biased region" description="Basic and acidic residues" evidence="1">
    <location>
        <begin position="172"/>
        <end position="230"/>
    </location>
</feature>
<keyword evidence="2" id="KW-0812">Transmembrane</keyword>
<sequence>MSDYPARPDPQYPHGGDLLSGGGGEQPSRAGSERKDESGGYRPRRAKPPQDEPPAAEPAGEGFRQETRGRRAAPPPASAPPPAAPEQPHPAAPPRWNARPAPPQERPAGYQQPPPAHQGQPAGYQQPIAPYRDPLAEPAPAPSRQPPPEEWAPERPAPGQAAPAGPPPGADPYRDLRPEPQAEPPRPAEHPGGRDDDRPAEPVRRGSRSERRRRAADEEAEREREREERRAARRSRQRGRGAGRRRVLVIALAAVVALALFAGGAWFLLGPGAGEAGDPAPAALRVDSSGDTFAAIADRESDSRPLAESEVFDDRLTEIGAGTAAMAQVAAEFGADCGAAVWGEELAAALAEGECTQVARAAFAGDSYMGVVALFNLRDSAASAAVAARLAPEADAGGFVLSPSAEPPLDGLGGDAGSARATVAGHYLTVVWAEPVSGDASADTMRDALVALNGIEHVLYRRLVEAEGASGGTAETTETGTETGEAPVETGTTG</sequence>
<gene>
    <name evidence="3" type="ORF">CLV72_104111</name>
</gene>
<feature type="compositionally biased region" description="Basic residues" evidence="1">
    <location>
        <begin position="231"/>
        <end position="240"/>
    </location>
</feature>
<proteinExistence type="predicted"/>
<evidence type="ECO:0000313" key="4">
    <source>
        <dbReference type="Proteomes" id="UP000237846"/>
    </source>
</evidence>
<comment type="caution">
    <text evidence="3">The sequence shown here is derived from an EMBL/GenBank/DDBJ whole genome shotgun (WGS) entry which is preliminary data.</text>
</comment>